<dbReference type="AlphaFoldDB" id="A0A9D2EBU1"/>
<protein>
    <submittedName>
        <fullName evidence="3">DUF881 domain-containing protein</fullName>
    </submittedName>
</protein>
<dbReference type="Gene3D" id="3.30.70.1880">
    <property type="entry name" value="Protein of unknown function DUF881"/>
    <property type="match status" value="1"/>
</dbReference>
<proteinExistence type="inferred from homology"/>
<dbReference type="EMBL" id="DXBY01000062">
    <property type="protein sequence ID" value="HIZ34888.1"/>
    <property type="molecule type" value="Genomic_DNA"/>
</dbReference>
<keyword evidence="2" id="KW-0812">Transmembrane</keyword>
<feature type="transmembrane region" description="Helical" evidence="2">
    <location>
        <begin position="33"/>
        <end position="54"/>
    </location>
</feature>
<gene>
    <name evidence="3" type="ORF">H9815_03850</name>
</gene>
<dbReference type="Pfam" id="PF05949">
    <property type="entry name" value="DUF881"/>
    <property type="match status" value="1"/>
</dbReference>
<dbReference type="PANTHER" id="PTHR37313">
    <property type="entry name" value="UPF0749 PROTEIN RV1825"/>
    <property type="match status" value="1"/>
</dbReference>
<dbReference type="PANTHER" id="PTHR37313:SF1">
    <property type="entry name" value="UPF0749 PROTEIN RV1823"/>
    <property type="match status" value="1"/>
</dbReference>
<name>A0A9D2EBU1_9MICO</name>
<dbReference type="Proteomes" id="UP000824037">
    <property type="component" value="Unassembled WGS sequence"/>
</dbReference>
<evidence type="ECO:0000313" key="3">
    <source>
        <dbReference type="EMBL" id="HIZ34888.1"/>
    </source>
</evidence>
<sequence>MTLLNEVIERPLDPGYAAAAEARRSGRAKPPTIAGRALNFVLAVALGFACVWAARELRVPTGAVPSASSVLADELRERSALGDELLEDNEALRAEITELQASVLGPQAQALLAETEMLSIWAGTMAVHGPGVQVTMEDSERATQGEPGTQDERVRDGDLQIVVNGLWAAGAEAIAINGHRLTSRTAIRTAGDAILVDLQPLVSPYVISAIGDPDELRTDFARTPAAAALNLLASQYSISSSITPAEDLGLPGGSGAGLRYVIESS</sequence>
<evidence type="ECO:0000256" key="1">
    <source>
        <dbReference type="ARBA" id="ARBA00009108"/>
    </source>
</evidence>
<keyword evidence="2" id="KW-1133">Transmembrane helix</keyword>
<accession>A0A9D2EBU1</accession>
<evidence type="ECO:0000256" key="2">
    <source>
        <dbReference type="SAM" id="Phobius"/>
    </source>
</evidence>
<dbReference type="GO" id="GO:0005886">
    <property type="term" value="C:plasma membrane"/>
    <property type="evidence" value="ECO:0007669"/>
    <property type="project" value="TreeGrafter"/>
</dbReference>
<comment type="similarity">
    <text evidence="1">Belongs to the UPF0749 family.</text>
</comment>
<reference evidence="3" key="2">
    <citation type="submission" date="2021-04" db="EMBL/GenBank/DDBJ databases">
        <authorList>
            <person name="Gilroy R."/>
        </authorList>
    </citation>
    <scope>NUCLEOTIDE SEQUENCE</scope>
    <source>
        <strain evidence="3">ChiGjej4B4-7305</strain>
    </source>
</reference>
<comment type="caution">
    <text evidence="3">The sequence shown here is derived from an EMBL/GenBank/DDBJ whole genome shotgun (WGS) entry which is preliminary data.</text>
</comment>
<organism evidence="3 4">
    <name type="scientific">Candidatus Ruania gallistercoris</name>
    <dbReference type="NCBI Taxonomy" id="2838746"/>
    <lineage>
        <taxon>Bacteria</taxon>
        <taxon>Bacillati</taxon>
        <taxon>Actinomycetota</taxon>
        <taxon>Actinomycetes</taxon>
        <taxon>Micrococcales</taxon>
        <taxon>Ruaniaceae</taxon>
        <taxon>Ruania</taxon>
    </lineage>
</organism>
<dbReference type="InterPro" id="IPR010273">
    <property type="entry name" value="DUF881"/>
</dbReference>
<evidence type="ECO:0000313" key="4">
    <source>
        <dbReference type="Proteomes" id="UP000824037"/>
    </source>
</evidence>
<reference evidence="3" key="1">
    <citation type="journal article" date="2021" name="PeerJ">
        <title>Extensive microbial diversity within the chicken gut microbiome revealed by metagenomics and culture.</title>
        <authorList>
            <person name="Gilroy R."/>
            <person name="Ravi A."/>
            <person name="Getino M."/>
            <person name="Pursley I."/>
            <person name="Horton D.L."/>
            <person name="Alikhan N.F."/>
            <person name="Baker D."/>
            <person name="Gharbi K."/>
            <person name="Hall N."/>
            <person name="Watson M."/>
            <person name="Adriaenssens E.M."/>
            <person name="Foster-Nyarko E."/>
            <person name="Jarju S."/>
            <person name="Secka A."/>
            <person name="Antonio M."/>
            <person name="Oren A."/>
            <person name="Chaudhuri R.R."/>
            <person name="La Ragione R."/>
            <person name="Hildebrand F."/>
            <person name="Pallen M.J."/>
        </authorList>
    </citation>
    <scope>NUCLEOTIDE SEQUENCE</scope>
    <source>
        <strain evidence="3">ChiGjej4B4-7305</strain>
    </source>
</reference>
<keyword evidence="2" id="KW-0472">Membrane</keyword>